<accession>A0A2N0Z0V2</accession>
<evidence type="ECO:0000313" key="1">
    <source>
        <dbReference type="EMBL" id="PKG23125.1"/>
    </source>
</evidence>
<protein>
    <submittedName>
        <fullName evidence="1">Uncharacterized protein</fullName>
    </submittedName>
</protein>
<dbReference type="RefSeq" id="WP_101177765.1">
    <property type="nucleotide sequence ID" value="NZ_PISE01000029.1"/>
</dbReference>
<organism evidence="1 2">
    <name type="scientific">Niallia nealsonii</name>
    <dbReference type="NCBI Taxonomy" id="115979"/>
    <lineage>
        <taxon>Bacteria</taxon>
        <taxon>Bacillati</taxon>
        <taxon>Bacillota</taxon>
        <taxon>Bacilli</taxon>
        <taxon>Bacillales</taxon>
        <taxon>Bacillaceae</taxon>
        <taxon>Niallia</taxon>
    </lineage>
</organism>
<evidence type="ECO:0000313" key="2">
    <source>
        <dbReference type="Proteomes" id="UP000233375"/>
    </source>
</evidence>
<keyword evidence="2" id="KW-1185">Reference proteome</keyword>
<gene>
    <name evidence="1" type="ORF">CWS01_13725</name>
</gene>
<dbReference type="EMBL" id="PISE01000029">
    <property type="protein sequence ID" value="PKG23125.1"/>
    <property type="molecule type" value="Genomic_DNA"/>
</dbReference>
<proteinExistence type="predicted"/>
<comment type="caution">
    <text evidence="1">The sequence shown here is derived from an EMBL/GenBank/DDBJ whole genome shotgun (WGS) entry which is preliminary data.</text>
</comment>
<dbReference type="AlphaFoldDB" id="A0A2N0Z0V2"/>
<reference evidence="1 2" key="1">
    <citation type="journal article" date="2003" name="Int. J. Syst. Evol. Microbiol.">
        <title>Bacillus nealsonii sp. nov., isolated from a spacecraft-assembly facility, whose spores are gamma-radiation resistant.</title>
        <authorList>
            <person name="Venkateswaran K."/>
            <person name="Kempf M."/>
            <person name="Chen F."/>
            <person name="Satomi M."/>
            <person name="Nicholson W."/>
            <person name="Kern R."/>
        </authorList>
    </citation>
    <scope>NUCLEOTIDE SEQUENCE [LARGE SCALE GENOMIC DNA]</scope>
    <source>
        <strain evidence="1 2">FO-92</strain>
    </source>
</reference>
<sequence>MVQVYVNSPSSLKIGLSVALEATSKALAPQSIENLRKLSKNIPNGSGGYSLEISKYTASNFIECVENFKHTITFRSIREDLREALVNFENQAS</sequence>
<dbReference type="Proteomes" id="UP000233375">
    <property type="component" value="Unassembled WGS sequence"/>
</dbReference>
<name>A0A2N0Z0V2_9BACI</name>